<organism evidence="2 3">
    <name type="scientific">Synaphobranchus kaupii</name>
    <name type="common">Kaup's arrowtooth eel</name>
    <dbReference type="NCBI Taxonomy" id="118154"/>
    <lineage>
        <taxon>Eukaryota</taxon>
        <taxon>Metazoa</taxon>
        <taxon>Chordata</taxon>
        <taxon>Craniata</taxon>
        <taxon>Vertebrata</taxon>
        <taxon>Euteleostomi</taxon>
        <taxon>Actinopterygii</taxon>
        <taxon>Neopterygii</taxon>
        <taxon>Teleostei</taxon>
        <taxon>Anguilliformes</taxon>
        <taxon>Synaphobranchidae</taxon>
        <taxon>Synaphobranchus</taxon>
    </lineage>
</organism>
<feature type="region of interest" description="Disordered" evidence="1">
    <location>
        <begin position="93"/>
        <end position="115"/>
    </location>
</feature>
<dbReference type="Proteomes" id="UP001152622">
    <property type="component" value="Chromosome 3"/>
</dbReference>
<dbReference type="AlphaFoldDB" id="A0A9Q1J442"/>
<reference evidence="2" key="1">
    <citation type="journal article" date="2023" name="Science">
        <title>Genome structures resolve the early diversification of teleost fishes.</title>
        <authorList>
            <person name="Parey E."/>
            <person name="Louis A."/>
            <person name="Montfort J."/>
            <person name="Bouchez O."/>
            <person name="Roques C."/>
            <person name="Iampietro C."/>
            <person name="Lluch J."/>
            <person name="Castinel A."/>
            <person name="Donnadieu C."/>
            <person name="Desvignes T."/>
            <person name="Floi Bucao C."/>
            <person name="Jouanno E."/>
            <person name="Wen M."/>
            <person name="Mejri S."/>
            <person name="Dirks R."/>
            <person name="Jansen H."/>
            <person name="Henkel C."/>
            <person name="Chen W.J."/>
            <person name="Zahm M."/>
            <person name="Cabau C."/>
            <person name="Klopp C."/>
            <person name="Thompson A.W."/>
            <person name="Robinson-Rechavi M."/>
            <person name="Braasch I."/>
            <person name="Lecointre G."/>
            <person name="Bobe J."/>
            <person name="Postlethwait J.H."/>
            <person name="Berthelot C."/>
            <person name="Roest Crollius H."/>
            <person name="Guiguen Y."/>
        </authorList>
    </citation>
    <scope>NUCLEOTIDE SEQUENCE</scope>
    <source>
        <strain evidence="2">WJC10195</strain>
    </source>
</reference>
<evidence type="ECO:0000313" key="3">
    <source>
        <dbReference type="Proteomes" id="UP001152622"/>
    </source>
</evidence>
<dbReference type="EMBL" id="JAINUF010000003">
    <property type="protein sequence ID" value="KAJ8368865.1"/>
    <property type="molecule type" value="Genomic_DNA"/>
</dbReference>
<keyword evidence="3" id="KW-1185">Reference proteome</keyword>
<evidence type="ECO:0000313" key="2">
    <source>
        <dbReference type="EMBL" id="KAJ8368865.1"/>
    </source>
</evidence>
<protein>
    <submittedName>
        <fullName evidence="2">Uncharacterized protein</fullName>
    </submittedName>
</protein>
<feature type="compositionally biased region" description="Basic and acidic residues" evidence="1">
    <location>
        <begin position="105"/>
        <end position="115"/>
    </location>
</feature>
<comment type="caution">
    <text evidence="2">The sequence shown here is derived from an EMBL/GenBank/DDBJ whole genome shotgun (WGS) entry which is preliminary data.</text>
</comment>
<proteinExistence type="predicted"/>
<feature type="compositionally biased region" description="Polar residues" evidence="1">
    <location>
        <begin position="8"/>
        <end position="19"/>
    </location>
</feature>
<evidence type="ECO:0000256" key="1">
    <source>
        <dbReference type="SAM" id="MobiDB-lite"/>
    </source>
</evidence>
<accession>A0A9Q1J442</accession>
<feature type="region of interest" description="Disordered" evidence="1">
    <location>
        <begin position="1"/>
        <end position="29"/>
    </location>
</feature>
<gene>
    <name evidence="2" type="ORF">SKAU_G00088930</name>
</gene>
<sequence length="115" mass="12664">MEALTGSVGLTQTAHVSQTGRGGAGAAGSLCFRTDERPASVVARWLSSSRLFEPLRPDRQIDGRLVDTGWLGWREGAEAGQTQWDRCQVLPQKSRAMKMNGGSNVEEKEMKKKRF</sequence>
<name>A0A9Q1J442_SYNKA</name>